<dbReference type="InterPro" id="IPR036157">
    <property type="entry name" value="dUTPase-like_sf"/>
</dbReference>
<dbReference type="Proteomes" id="UP000178764">
    <property type="component" value="Unassembled WGS sequence"/>
</dbReference>
<evidence type="ECO:0000256" key="4">
    <source>
        <dbReference type="ARBA" id="ARBA00023080"/>
    </source>
</evidence>
<proteinExistence type="inferred from homology"/>
<evidence type="ECO:0000256" key="3">
    <source>
        <dbReference type="ARBA" id="ARBA00022801"/>
    </source>
</evidence>
<evidence type="ECO:0000256" key="5">
    <source>
        <dbReference type="ARBA" id="ARBA00047686"/>
    </source>
</evidence>
<dbReference type="Pfam" id="PF00692">
    <property type="entry name" value="dUTPase"/>
    <property type="match status" value="1"/>
</dbReference>
<dbReference type="GO" id="GO:0006226">
    <property type="term" value="P:dUMP biosynthetic process"/>
    <property type="evidence" value="ECO:0007669"/>
    <property type="project" value="InterPro"/>
</dbReference>
<dbReference type="GO" id="GO:0004170">
    <property type="term" value="F:dUTP diphosphatase activity"/>
    <property type="evidence" value="ECO:0007669"/>
    <property type="project" value="UniProtKB-EC"/>
</dbReference>
<keyword evidence="4" id="KW-0546">Nucleotide metabolism</keyword>
<feature type="domain" description="dUTPase-like" evidence="6">
    <location>
        <begin position="11"/>
        <end position="139"/>
    </location>
</feature>
<keyword evidence="3 7" id="KW-0378">Hydrolase</keyword>
<reference evidence="7 8" key="1">
    <citation type="journal article" date="2016" name="Nat. Commun.">
        <title>Thousands of microbial genomes shed light on interconnected biogeochemical processes in an aquifer system.</title>
        <authorList>
            <person name="Anantharaman K."/>
            <person name="Brown C.T."/>
            <person name="Hug L.A."/>
            <person name="Sharon I."/>
            <person name="Castelle C.J."/>
            <person name="Probst A.J."/>
            <person name="Thomas B.C."/>
            <person name="Singh A."/>
            <person name="Wilkins M.J."/>
            <person name="Karaoz U."/>
            <person name="Brodie E.L."/>
            <person name="Williams K.H."/>
            <person name="Hubbard S.S."/>
            <person name="Banfield J.F."/>
        </authorList>
    </citation>
    <scope>NUCLEOTIDE SEQUENCE [LARGE SCALE GENOMIC DNA]</scope>
</reference>
<accession>A0A1F5DMK8</accession>
<dbReference type="InterPro" id="IPR033704">
    <property type="entry name" value="dUTPase_trimeric"/>
</dbReference>
<dbReference type="Gene3D" id="2.70.40.10">
    <property type="match status" value="1"/>
</dbReference>
<dbReference type="EMBL" id="MEZT01000022">
    <property type="protein sequence ID" value="OGD56345.1"/>
    <property type="molecule type" value="Genomic_DNA"/>
</dbReference>
<dbReference type="NCBIfam" id="NF001862">
    <property type="entry name" value="PRK00601.1"/>
    <property type="match status" value="1"/>
</dbReference>
<dbReference type="GO" id="GO:0046081">
    <property type="term" value="P:dUTP catabolic process"/>
    <property type="evidence" value="ECO:0007669"/>
    <property type="project" value="InterPro"/>
</dbReference>
<dbReference type="PANTHER" id="PTHR11241:SF0">
    <property type="entry name" value="DEOXYURIDINE 5'-TRIPHOSPHATE NUCLEOTIDOHYDROLASE"/>
    <property type="match status" value="1"/>
</dbReference>
<name>A0A1F5DMK8_9BACT</name>
<evidence type="ECO:0000313" key="8">
    <source>
        <dbReference type="Proteomes" id="UP000178764"/>
    </source>
</evidence>
<gene>
    <name evidence="7" type="ORF">A2V71_01335</name>
</gene>
<evidence type="ECO:0000256" key="1">
    <source>
        <dbReference type="ARBA" id="ARBA00006581"/>
    </source>
</evidence>
<evidence type="ECO:0000259" key="6">
    <source>
        <dbReference type="Pfam" id="PF00692"/>
    </source>
</evidence>
<dbReference type="GO" id="GO:0000287">
    <property type="term" value="F:magnesium ion binding"/>
    <property type="evidence" value="ECO:0007669"/>
    <property type="project" value="InterPro"/>
</dbReference>
<comment type="similarity">
    <text evidence="1">Belongs to the dUTPase family.</text>
</comment>
<dbReference type="EC" id="3.6.1.23" evidence="2"/>
<dbReference type="InterPro" id="IPR029054">
    <property type="entry name" value="dUTPase-like"/>
</dbReference>
<comment type="caution">
    <text evidence="7">The sequence shown here is derived from an EMBL/GenBank/DDBJ whole genome shotgun (WGS) entry which is preliminary data.</text>
</comment>
<sequence length="141" mass="15686">MLIKFKRLHKNAILPKYAHPGDAGMDLFSLETYILEPGKCHPFALGFSLEFPEGYTALVWDKGSLPFKHGLHVIGGVFDTGYRGEYIIMLINLNDKPYKIEKGDKIAQLLIQPVVKAQLEEVKELSKTSRGGGRLGSTGKK</sequence>
<evidence type="ECO:0000313" key="7">
    <source>
        <dbReference type="EMBL" id="OGD56345.1"/>
    </source>
</evidence>
<dbReference type="SUPFAM" id="SSF51283">
    <property type="entry name" value="dUTPase-like"/>
    <property type="match status" value="1"/>
</dbReference>
<dbReference type="InterPro" id="IPR008181">
    <property type="entry name" value="dUTPase"/>
</dbReference>
<comment type="catalytic activity">
    <reaction evidence="5">
        <text>dUTP + H2O = dUMP + diphosphate + H(+)</text>
        <dbReference type="Rhea" id="RHEA:10248"/>
        <dbReference type="ChEBI" id="CHEBI:15377"/>
        <dbReference type="ChEBI" id="CHEBI:15378"/>
        <dbReference type="ChEBI" id="CHEBI:33019"/>
        <dbReference type="ChEBI" id="CHEBI:61555"/>
        <dbReference type="ChEBI" id="CHEBI:246422"/>
        <dbReference type="EC" id="3.6.1.23"/>
    </reaction>
</comment>
<dbReference type="CDD" id="cd07557">
    <property type="entry name" value="trimeric_dUTPase"/>
    <property type="match status" value="1"/>
</dbReference>
<protein>
    <recommendedName>
        <fullName evidence="2">dUTP diphosphatase</fullName>
        <ecNumber evidence="2">3.6.1.23</ecNumber>
    </recommendedName>
</protein>
<dbReference type="PANTHER" id="PTHR11241">
    <property type="entry name" value="DEOXYURIDINE 5'-TRIPHOSPHATE NUCLEOTIDOHYDROLASE"/>
    <property type="match status" value="1"/>
</dbReference>
<dbReference type="NCBIfam" id="TIGR00576">
    <property type="entry name" value="dut"/>
    <property type="match status" value="1"/>
</dbReference>
<dbReference type="AlphaFoldDB" id="A0A1F5DMK8"/>
<organism evidence="7 8">
    <name type="scientific">Candidatus Berkelbacteria bacterium RBG_13_40_8</name>
    <dbReference type="NCBI Taxonomy" id="1797467"/>
    <lineage>
        <taxon>Bacteria</taxon>
        <taxon>Candidatus Berkelbacteria</taxon>
    </lineage>
</organism>
<evidence type="ECO:0000256" key="2">
    <source>
        <dbReference type="ARBA" id="ARBA00012379"/>
    </source>
</evidence>